<accession>A0A5B0NLH9</accession>
<sequence length="87" mass="9731">MQKRRAKIGVAGYNISASWILFMSNGSHFITPPSPAPRHGNGIRIRRRRADLIKALSVFYVSNQTRPQYTAALVGSSVESESIRSNW</sequence>
<organism evidence="1 2">
    <name type="scientific">Puccinia graminis f. sp. tritici</name>
    <dbReference type="NCBI Taxonomy" id="56615"/>
    <lineage>
        <taxon>Eukaryota</taxon>
        <taxon>Fungi</taxon>
        <taxon>Dikarya</taxon>
        <taxon>Basidiomycota</taxon>
        <taxon>Pucciniomycotina</taxon>
        <taxon>Pucciniomycetes</taxon>
        <taxon>Pucciniales</taxon>
        <taxon>Pucciniaceae</taxon>
        <taxon>Puccinia</taxon>
    </lineage>
</organism>
<proteinExistence type="predicted"/>
<evidence type="ECO:0000313" key="2">
    <source>
        <dbReference type="Proteomes" id="UP000325313"/>
    </source>
</evidence>
<evidence type="ECO:0000313" key="1">
    <source>
        <dbReference type="EMBL" id="KAA1088769.1"/>
    </source>
</evidence>
<comment type="caution">
    <text evidence="1">The sequence shown here is derived from an EMBL/GenBank/DDBJ whole genome shotgun (WGS) entry which is preliminary data.</text>
</comment>
<gene>
    <name evidence="1" type="ORF">PGTUg99_027770</name>
</gene>
<protein>
    <submittedName>
        <fullName evidence="1">Uncharacterized protein</fullName>
    </submittedName>
</protein>
<name>A0A5B0NLH9_PUCGR</name>
<dbReference type="EMBL" id="VDEP01000405">
    <property type="protein sequence ID" value="KAA1088769.1"/>
    <property type="molecule type" value="Genomic_DNA"/>
</dbReference>
<reference evidence="1 2" key="1">
    <citation type="submission" date="2019-05" db="EMBL/GenBank/DDBJ databases">
        <title>Emergence of the Ug99 lineage of the wheat stem rust pathogen through somatic hybridization.</title>
        <authorList>
            <person name="Li F."/>
            <person name="Upadhyaya N.M."/>
            <person name="Sperschneider J."/>
            <person name="Matny O."/>
            <person name="Nguyen-Phuc H."/>
            <person name="Mago R."/>
            <person name="Raley C."/>
            <person name="Miller M.E."/>
            <person name="Silverstein K.A.T."/>
            <person name="Henningsen E."/>
            <person name="Hirsch C.D."/>
            <person name="Visser B."/>
            <person name="Pretorius Z.A."/>
            <person name="Steffenson B.J."/>
            <person name="Schwessinger B."/>
            <person name="Dodds P.N."/>
            <person name="Figueroa M."/>
        </authorList>
    </citation>
    <scope>NUCLEOTIDE SEQUENCE [LARGE SCALE GENOMIC DNA]</scope>
    <source>
        <strain evidence="1 2">Ug99</strain>
    </source>
</reference>
<dbReference type="Proteomes" id="UP000325313">
    <property type="component" value="Unassembled WGS sequence"/>
</dbReference>
<dbReference type="AlphaFoldDB" id="A0A5B0NLH9"/>